<organism evidence="1 2">
    <name type="scientific">Geodia barretti</name>
    <name type="common">Barrett's horny sponge</name>
    <dbReference type="NCBI Taxonomy" id="519541"/>
    <lineage>
        <taxon>Eukaryota</taxon>
        <taxon>Metazoa</taxon>
        <taxon>Porifera</taxon>
        <taxon>Demospongiae</taxon>
        <taxon>Heteroscleromorpha</taxon>
        <taxon>Tetractinellida</taxon>
        <taxon>Astrophorina</taxon>
        <taxon>Geodiidae</taxon>
        <taxon>Geodia</taxon>
    </lineage>
</organism>
<sequence>MMLQIKATIKSAVAVEISSIRMSLLKLTPVAVVSIA</sequence>
<reference evidence="1" key="1">
    <citation type="submission" date="2023-03" db="EMBL/GenBank/DDBJ databases">
        <authorList>
            <person name="Steffen K."/>
            <person name="Cardenas P."/>
        </authorList>
    </citation>
    <scope>NUCLEOTIDE SEQUENCE</scope>
</reference>
<evidence type="ECO:0000313" key="1">
    <source>
        <dbReference type="EMBL" id="CAI7990934.1"/>
    </source>
</evidence>
<name>A0AA35W3K7_GEOBA</name>
<dbReference type="EMBL" id="CASHTH010000091">
    <property type="protein sequence ID" value="CAI7990934.1"/>
    <property type="molecule type" value="Genomic_DNA"/>
</dbReference>
<dbReference type="AlphaFoldDB" id="A0AA35W3K7"/>
<comment type="caution">
    <text evidence="1">The sequence shown here is derived from an EMBL/GenBank/DDBJ whole genome shotgun (WGS) entry which is preliminary data.</text>
</comment>
<feature type="non-terminal residue" evidence="1">
    <location>
        <position position="36"/>
    </location>
</feature>
<keyword evidence="2" id="KW-1185">Reference proteome</keyword>
<accession>A0AA35W3K7</accession>
<gene>
    <name evidence="1" type="ORF">GBAR_LOCUS587</name>
</gene>
<protein>
    <submittedName>
        <fullName evidence="1">Uncharacterized protein</fullName>
    </submittedName>
</protein>
<evidence type="ECO:0000313" key="2">
    <source>
        <dbReference type="Proteomes" id="UP001174909"/>
    </source>
</evidence>
<proteinExistence type="predicted"/>
<dbReference type="Proteomes" id="UP001174909">
    <property type="component" value="Unassembled WGS sequence"/>
</dbReference>